<evidence type="ECO:0000313" key="1">
    <source>
        <dbReference type="EMBL" id="ABA77438.1"/>
    </source>
</evidence>
<dbReference type="KEGG" id="pfo:Pfl01_5702"/>
<reference evidence="1 2" key="1">
    <citation type="journal article" date="2009" name="Genome Biol.">
        <title>Genomic and genetic analyses of diversity and plant interactions of Pseudomonas fluorescens.</title>
        <authorList>
            <person name="Silby M.W."/>
            <person name="Cerdeno-Tarraga A.M."/>
            <person name="Vernikos G.S."/>
            <person name="Giddens S.R."/>
            <person name="Jackson R.W."/>
            <person name="Preston G.M."/>
            <person name="Zhang X.X."/>
            <person name="Moon C.D."/>
            <person name="Gehrig S.M."/>
            <person name="Godfrey S.A."/>
            <person name="Knight C.G."/>
            <person name="Malone J.G."/>
            <person name="Robinson Z."/>
            <person name="Spiers A.J."/>
            <person name="Harris S."/>
            <person name="Challis G.L."/>
            <person name="Yaxley A.M."/>
            <person name="Harris D."/>
            <person name="Seeger K."/>
            <person name="Murphy L."/>
            <person name="Rutter S."/>
            <person name="Squares R."/>
            <person name="Quail M.A."/>
            <person name="Saunders E."/>
            <person name="Mavromatis K."/>
            <person name="Brettin T.S."/>
            <person name="Bentley S.D."/>
            <person name="Hothersall J."/>
            <person name="Stephens E."/>
            <person name="Thomas C.M."/>
            <person name="Parkhill J."/>
            <person name="Levy S.B."/>
            <person name="Rainey P.B."/>
            <person name="Thomson N.R."/>
        </authorList>
    </citation>
    <scope>NUCLEOTIDE SEQUENCE [LARGE SCALE GENOMIC DNA]</scope>
    <source>
        <strain evidence="1 2">Pf0-1</strain>
    </source>
</reference>
<dbReference type="AlphaFoldDB" id="Q3K466"/>
<name>Q3K466_PSEPF</name>
<accession>Q3K466</accession>
<protein>
    <submittedName>
        <fullName evidence="1">Uncharacterized protein</fullName>
    </submittedName>
</protein>
<dbReference type="HOGENOM" id="CLU_2480949_0_0_6"/>
<organism evidence="1 2">
    <name type="scientific">Pseudomonas fluorescens (strain Pf0-1)</name>
    <dbReference type="NCBI Taxonomy" id="205922"/>
    <lineage>
        <taxon>Bacteria</taxon>
        <taxon>Pseudomonadati</taxon>
        <taxon>Pseudomonadota</taxon>
        <taxon>Gammaproteobacteria</taxon>
        <taxon>Pseudomonadales</taxon>
        <taxon>Pseudomonadaceae</taxon>
        <taxon>Pseudomonas</taxon>
    </lineage>
</organism>
<evidence type="ECO:0000313" key="2">
    <source>
        <dbReference type="Proteomes" id="UP000002704"/>
    </source>
</evidence>
<proteinExistence type="predicted"/>
<sequence length="87" mass="9121">MNLPVNAEAGCADFNVLSGMPTSPDIKALTALSLYKVCLTCSKAFDYIGFLLLSLHSNGASKVKKVAGTSICLLQAPLAECASCFFD</sequence>
<dbReference type="EMBL" id="CP000094">
    <property type="protein sequence ID" value="ABA77438.1"/>
    <property type="molecule type" value="Genomic_DNA"/>
</dbReference>
<dbReference type="Proteomes" id="UP000002704">
    <property type="component" value="Chromosome"/>
</dbReference>
<gene>
    <name evidence="1" type="ordered locus">Pfl01_5702</name>
</gene>